<dbReference type="VEuPathDB" id="TrichDB:TVAG_029460"/>
<dbReference type="PROSITE" id="PS50125">
    <property type="entry name" value="GUANYLATE_CYCLASE_2"/>
    <property type="match status" value="1"/>
</dbReference>
<evidence type="ECO:0000313" key="3">
    <source>
        <dbReference type="EMBL" id="EAX90466.1"/>
    </source>
</evidence>
<reference evidence="3" key="1">
    <citation type="submission" date="2006-10" db="EMBL/GenBank/DDBJ databases">
        <authorList>
            <person name="Amadeo P."/>
            <person name="Zhao Q."/>
            <person name="Wortman J."/>
            <person name="Fraser-Liggett C."/>
            <person name="Carlton J."/>
        </authorList>
    </citation>
    <scope>NUCLEOTIDE SEQUENCE</scope>
    <source>
        <strain evidence="3">G3</strain>
    </source>
</reference>
<feature type="transmembrane region" description="Helical" evidence="1">
    <location>
        <begin position="268"/>
        <end position="286"/>
    </location>
</feature>
<protein>
    <recommendedName>
        <fullName evidence="2">Guanylate cyclase domain-containing protein</fullName>
    </recommendedName>
</protein>
<dbReference type="Gene3D" id="3.30.70.1230">
    <property type="entry name" value="Nucleotide cyclase"/>
    <property type="match status" value="1"/>
</dbReference>
<dbReference type="GO" id="GO:0019934">
    <property type="term" value="P:cGMP-mediated signaling"/>
    <property type="evidence" value="ECO:0000318"/>
    <property type="project" value="GO_Central"/>
</dbReference>
<feature type="transmembrane region" description="Helical" evidence="1">
    <location>
        <begin position="120"/>
        <end position="140"/>
    </location>
</feature>
<dbReference type="STRING" id="5722.A2FX95"/>
<dbReference type="PANTHER" id="PTHR45655:SF13">
    <property type="entry name" value="SOLUBLE GUANYLATE CYCLASE GCY-32-RELATED"/>
    <property type="match status" value="1"/>
</dbReference>
<feature type="transmembrane region" description="Helical" evidence="1">
    <location>
        <begin position="74"/>
        <end position="90"/>
    </location>
</feature>
<feature type="domain" description="Guanylate cyclase" evidence="2">
    <location>
        <begin position="1377"/>
        <end position="1502"/>
    </location>
</feature>
<evidence type="ECO:0000256" key="1">
    <source>
        <dbReference type="SAM" id="Phobius"/>
    </source>
</evidence>
<proteinExistence type="predicted"/>
<feature type="transmembrane region" description="Helical" evidence="1">
    <location>
        <begin position="831"/>
        <end position="855"/>
    </location>
</feature>
<dbReference type="SMR" id="A2FX95"/>
<dbReference type="InterPro" id="IPR029787">
    <property type="entry name" value="Nucleotide_cyclase"/>
</dbReference>
<organism evidence="3 4">
    <name type="scientific">Trichomonas vaginalis (strain ATCC PRA-98 / G3)</name>
    <dbReference type="NCBI Taxonomy" id="412133"/>
    <lineage>
        <taxon>Eukaryota</taxon>
        <taxon>Metamonada</taxon>
        <taxon>Parabasalia</taxon>
        <taxon>Trichomonadida</taxon>
        <taxon>Trichomonadidae</taxon>
        <taxon>Trichomonas</taxon>
    </lineage>
</organism>
<feature type="transmembrane region" description="Helical" evidence="1">
    <location>
        <begin position="326"/>
        <end position="346"/>
    </location>
</feature>
<dbReference type="Pfam" id="PF00211">
    <property type="entry name" value="Guanylate_cyc"/>
    <property type="match status" value="1"/>
</dbReference>
<dbReference type="SMART" id="SM00044">
    <property type="entry name" value="CYCc"/>
    <property type="match status" value="1"/>
</dbReference>
<reference evidence="3" key="2">
    <citation type="journal article" date="2007" name="Science">
        <title>Draft genome sequence of the sexually transmitted pathogen Trichomonas vaginalis.</title>
        <authorList>
            <person name="Carlton J.M."/>
            <person name="Hirt R.P."/>
            <person name="Silva J.C."/>
            <person name="Delcher A.L."/>
            <person name="Schatz M."/>
            <person name="Zhao Q."/>
            <person name="Wortman J.R."/>
            <person name="Bidwell S.L."/>
            <person name="Alsmark U.C.M."/>
            <person name="Besteiro S."/>
            <person name="Sicheritz-Ponten T."/>
            <person name="Noel C.J."/>
            <person name="Dacks J.B."/>
            <person name="Foster P.G."/>
            <person name="Simillion C."/>
            <person name="Van de Peer Y."/>
            <person name="Miranda-Saavedra D."/>
            <person name="Barton G.J."/>
            <person name="Westrop G.D."/>
            <person name="Mueller S."/>
            <person name="Dessi D."/>
            <person name="Fiori P.L."/>
            <person name="Ren Q."/>
            <person name="Paulsen I."/>
            <person name="Zhang H."/>
            <person name="Bastida-Corcuera F.D."/>
            <person name="Simoes-Barbosa A."/>
            <person name="Brown M.T."/>
            <person name="Hayes R.D."/>
            <person name="Mukherjee M."/>
            <person name="Okumura C.Y."/>
            <person name="Schneider R."/>
            <person name="Smith A.J."/>
            <person name="Vanacova S."/>
            <person name="Villalvazo M."/>
            <person name="Haas B.J."/>
            <person name="Pertea M."/>
            <person name="Feldblyum T.V."/>
            <person name="Utterback T.R."/>
            <person name="Shu C.L."/>
            <person name="Osoegawa K."/>
            <person name="de Jong P.J."/>
            <person name="Hrdy I."/>
            <person name="Horvathova L."/>
            <person name="Zubacova Z."/>
            <person name="Dolezal P."/>
            <person name="Malik S.B."/>
            <person name="Logsdon J.M. Jr."/>
            <person name="Henze K."/>
            <person name="Gupta A."/>
            <person name="Wang C.C."/>
            <person name="Dunne R.L."/>
            <person name="Upcroft J.A."/>
            <person name="Upcroft P."/>
            <person name="White O."/>
            <person name="Salzberg S.L."/>
            <person name="Tang P."/>
            <person name="Chiu C.-H."/>
            <person name="Lee Y.-S."/>
            <person name="Embley T.M."/>
            <person name="Coombs G.H."/>
            <person name="Mottram J.C."/>
            <person name="Tachezy J."/>
            <person name="Fraser-Liggett C.M."/>
            <person name="Johnson P.J."/>
        </authorList>
    </citation>
    <scope>NUCLEOTIDE SEQUENCE [LARGE SCALE GENOMIC DNA]</scope>
    <source>
        <strain evidence="3">G3</strain>
    </source>
</reference>
<keyword evidence="1" id="KW-0812">Transmembrane</keyword>
<feature type="transmembrane region" description="Helical" evidence="1">
    <location>
        <begin position="630"/>
        <end position="655"/>
    </location>
</feature>
<sequence>MTSMYTASSIHSKSTLSKKYEVDTSAMWNADEKYGIKDEKTNFQMMLSGFRIQFSMDVGRYNEVHPFLNKLREFVFPFFAILGASGILMIEETKSKFYSLFIKILQYIIIILPTDASLNIYIAFNVSLILIYMALVYMLFRNVLRYKNNNTAASLDIYLWIIFSRITCPITTCYISYYFWSNLCAYIADPNQKHGINLILSIPLYILQIMYIFFSCSVYNATPIIRPNDVSQLWYSHSGLDTEINLVLSINIFVQCVLNYLNSPTKEIVYIVIIVILAIFFGYKILYFLPGIVLKYNAVLMAAAISVYPFAFFPLVIYYSTKASPYYFLACIIFIPIAYTISKCLITIKCKRIIKKFNDLRASEENEDTSIDPLSAAILNLNQTQNVDFAKLNISGEKELSLYLRVGFLFNVPEIDDQRFIKWCIDQTLKADLLLSACQVSYALQNDMRMLNTLAGHVSKLSSGPFNSKSFVILFDNLRQELLTQANQPLLEAISKCKRASYSLQNYCIEFWNATIKQKIKGMIDCLPLISNEMIRTEQLFQCLMRNYPTSQTVYRETVIIYHKSLGDHIKTIETQMKLNRLKNKNNQDPDSSSSSNEFDDVDDNFLQQMDPWINVQNVISNIKSKSKSLLISSTIIMILLMIFCPLLELIIALAKANSFLRTTAPIKVIGNIQVEVNRIPQLMRRIDLFEENVIQNYDVGPISGTMTEIINESSANKSLNSYLDELEANLDSFVGSCTDGKIPSNICEQTVTYKSNNESASSSINLYNLLSTFLLFSNSTRNMTDFTNLNSDESFQFILLNFDEIVSGISSVMWSLNLRINDYKESFDKLGIIYSITTIVVIFVIIVPLLIISFSSASYEIKFYLRLFFSISKSELTTLKSELSSRREKKHSDPSTVNDSNPDEIHLRQEELIESLSILPKQTTGIFTSYIIVCCIFLFISCVLSFVGIIVFMDSMNQIIDMTKLYTLSISVFAYAASESVWSQEVFSQNYVIFNESQMDEDILYYIDTFVDMFNTLLYGNPPSLEPVLLLSSELSEAYGKSTDINESLVISEPMYGLIQGVYDSLSCDSQVSLIYSISQWIFNKSSSIKLTYNDGFTYHYEHILFGHLIPGLQNGTNLFSSTVDDLNAQKQNELLIVYVLLIVIQLLYSVVFIYDYLSYLLHHLETPRKLICLIPPEVIMKSPTIVKWFSGSLKVTKDFIIESRNAMNNEEVEFACDYSNCAVCLLDEFLQLQLANKRFYEITKSEIGEPIRTILNRTLIDKDKLSSIQRLERSSKKMVAGVAKTNTFVFDSLIANPNGEFINVKVTLIGYSDPDDFGNRSLTNAQSFALTIQDNKIIHDQEDLIKFEREKIESLWSLIIPPEIRNKREFSPDTYFDIDVGSVIVATINTDIMTSEIVSITKNVFSALNSSLDDETIRVRTCGLSFVAVNGLFNKNKSPGQSATDIALKMISSTSKIVDSQKVSLSIGIHTGRVKCGMCGTLYSVFDIFGETAQSAIKLCEFCPPWLVHISERTYNDIKYFNYKIKDVGTENNNHTYLVSNNNNFE</sequence>
<feature type="transmembrane region" description="Helical" evidence="1">
    <location>
        <begin position="298"/>
        <end position="320"/>
    </location>
</feature>
<dbReference type="KEGG" id="tva:4748151"/>
<dbReference type="Proteomes" id="UP000001542">
    <property type="component" value="Unassembled WGS sequence"/>
</dbReference>
<dbReference type="InParanoid" id="A2FX95"/>
<dbReference type="GO" id="GO:0008074">
    <property type="term" value="C:guanylate cyclase complex, soluble"/>
    <property type="evidence" value="ECO:0000318"/>
    <property type="project" value="GO_Central"/>
</dbReference>
<evidence type="ECO:0000259" key="2">
    <source>
        <dbReference type="PROSITE" id="PS50125"/>
    </source>
</evidence>
<evidence type="ECO:0000313" key="4">
    <source>
        <dbReference type="Proteomes" id="UP000001542"/>
    </source>
</evidence>
<feature type="transmembrane region" description="Helical" evidence="1">
    <location>
        <begin position="1137"/>
        <end position="1159"/>
    </location>
</feature>
<dbReference type="SUPFAM" id="SSF55073">
    <property type="entry name" value="Nucleotide cyclase"/>
    <property type="match status" value="1"/>
</dbReference>
<dbReference type="eggNOG" id="KOG4171">
    <property type="taxonomic scope" value="Eukaryota"/>
</dbReference>
<accession>A2FX95</accession>
<name>A2FX95_TRIV3</name>
<dbReference type="OrthoDB" id="2107370at2759"/>
<dbReference type="GO" id="GO:0004383">
    <property type="term" value="F:guanylate cyclase activity"/>
    <property type="evidence" value="ECO:0000318"/>
    <property type="project" value="GO_Central"/>
</dbReference>
<dbReference type="EMBL" id="DS114105">
    <property type="protein sequence ID" value="EAX90466.1"/>
    <property type="molecule type" value="Genomic_DNA"/>
</dbReference>
<dbReference type="RefSeq" id="XP_001303396.1">
    <property type="nucleotide sequence ID" value="XM_001303395.1"/>
</dbReference>
<dbReference type="OMA" id="AMWNADE"/>
<feature type="transmembrane region" description="Helical" evidence="1">
    <location>
        <begin position="200"/>
        <end position="222"/>
    </location>
</feature>
<keyword evidence="4" id="KW-1185">Reference proteome</keyword>
<gene>
    <name evidence="3" type="ORF">TVAG_029460</name>
</gene>
<dbReference type="InterPro" id="IPR001054">
    <property type="entry name" value="A/G_cyclase"/>
</dbReference>
<keyword evidence="1" id="KW-0472">Membrane</keyword>
<feature type="transmembrane region" description="Helical" evidence="1">
    <location>
        <begin position="160"/>
        <end position="180"/>
    </location>
</feature>
<feature type="transmembrane region" description="Helical" evidence="1">
    <location>
        <begin position="931"/>
        <end position="954"/>
    </location>
</feature>
<dbReference type="VEuPathDB" id="TrichDB:TVAGG3_0798450"/>
<dbReference type="PANTHER" id="PTHR45655">
    <property type="entry name" value="GUANYLATE CYCLASE SOLUBLE SUBUNIT BETA-2"/>
    <property type="match status" value="1"/>
</dbReference>
<dbReference type="GO" id="GO:0070482">
    <property type="term" value="P:response to oxygen levels"/>
    <property type="evidence" value="ECO:0000318"/>
    <property type="project" value="GO_Central"/>
</dbReference>
<keyword evidence="1" id="KW-1133">Transmembrane helix</keyword>